<dbReference type="Proteomes" id="UP001151699">
    <property type="component" value="Chromosome C"/>
</dbReference>
<protein>
    <submittedName>
        <fullName evidence="2">Uncharacterized protein</fullName>
    </submittedName>
</protein>
<feature type="chain" id="PRO_5040217068" evidence="1">
    <location>
        <begin position="21"/>
        <end position="80"/>
    </location>
</feature>
<proteinExistence type="predicted"/>
<evidence type="ECO:0000313" key="3">
    <source>
        <dbReference type="Proteomes" id="UP001151699"/>
    </source>
</evidence>
<evidence type="ECO:0000313" key="2">
    <source>
        <dbReference type="EMBL" id="KAJ6635378.1"/>
    </source>
</evidence>
<organism evidence="2 3">
    <name type="scientific">Pseudolycoriella hygida</name>
    <dbReference type="NCBI Taxonomy" id="35572"/>
    <lineage>
        <taxon>Eukaryota</taxon>
        <taxon>Metazoa</taxon>
        <taxon>Ecdysozoa</taxon>
        <taxon>Arthropoda</taxon>
        <taxon>Hexapoda</taxon>
        <taxon>Insecta</taxon>
        <taxon>Pterygota</taxon>
        <taxon>Neoptera</taxon>
        <taxon>Endopterygota</taxon>
        <taxon>Diptera</taxon>
        <taxon>Nematocera</taxon>
        <taxon>Sciaroidea</taxon>
        <taxon>Sciaridae</taxon>
        <taxon>Pseudolycoriella</taxon>
    </lineage>
</organism>
<keyword evidence="3" id="KW-1185">Reference proteome</keyword>
<evidence type="ECO:0000256" key="1">
    <source>
        <dbReference type="SAM" id="SignalP"/>
    </source>
</evidence>
<feature type="signal peptide" evidence="1">
    <location>
        <begin position="1"/>
        <end position="20"/>
    </location>
</feature>
<reference evidence="2" key="1">
    <citation type="submission" date="2022-07" db="EMBL/GenBank/DDBJ databases">
        <authorList>
            <person name="Trinca V."/>
            <person name="Uliana J.V.C."/>
            <person name="Torres T.T."/>
            <person name="Ward R.J."/>
            <person name="Monesi N."/>
        </authorList>
    </citation>
    <scope>NUCLEOTIDE SEQUENCE</scope>
    <source>
        <strain evidence="2">HSMRA1968</strain>
        <tissue evidence="2">Whole embryos</tissue>
    </source>
</reference>
<comment type="caution">
    <text evidence="2">The sequence shown here is derived from an EMBL/GenBank/DDBJ whole genome shotgun (WGS) entry which is preliminary data.</text>
</comment>
<dbReference type="AlphaFoldDB" id="A0A9Q0RWY6"/>
<accession>A0A9Q0RWY6</accession>
<sequence length="80" mass="8857">MKILFFVVAFLTFVVTFTTADFDKALTCDASECPGTCPPCFCEAKPGAPMKRLPQFPKRERGAPKKICFCPDLLCPDCKC</sequence>
<dbReference type="EMBL" id="WJQU01000004">
    <property type="protein sequence ID" value="KAJ6635378.1"/>
    <property type="molecule type" value="Genomic_DNA"/>
</dbReference>
<name>A0A9Q0RWY6_9DIPT</name>
<keyword evidence="1" id="KW-0732">Signal</keyword>
<gene>
    <name evidence="2" type="ORF">Bhyg_13963</name>
</gene>